<keyword evidence="8" id="KW-1185">Reference proteome</keyword>
<evidence type="ECO:0000313" key="7">
    <source>
        <dbReference type="EMBL" id="ABG33357.1"/>
    </source>
</evidence>
<feature type="domain" description="Major facilitator superfamily (MFS) profile" evidence="6">
    <location>
        <begin position="205"/>
        <end position="395"/>
    </location>
</feature>
<dbReference type="EMBL" id="CP000362">
    <property type="protein sequence ID" value="ABG33357.1"/>
    <property type="molecule type" value="Genomic_DNA"/>
</dbReference>
<accession>Q161I6</accession>
<feature type="transmembrane region" description="Helical" evidence="5">
    <location>
        <begin position="333"/>
        <end position="352"/>
    </location>
</feature>
<dbReference type="eggNOG" id="COG2814">
    <property type="taxonomic scope" value="Bacteria"/>
</dbReference>
<keyword evidence="2 5" id="KW-0812">Transmembrane</keyword>
<dbReference type="Pfam" id="PF07690">
    <property type="entry name" value="MFS_1"/>
    <property type="match status" value="1"/>
</dbReference>
<feature type="transmembrane region" description="Helical" evidence="5">
    <location>
        <begin position="21"/>
        <end position="43"/>
    </location>
</feature>
<dbReference type="PANTHER" id="PTHR23514:SF13">
    <property type="entry name" value="INNER MEMBRANE PROTEIN YBJJ"/>
    <property type="match status" value="1"/>
</dbReference>
<sequence length="395" mass="40697">MAGKVMGFLLDLWISRRPLTGFALMAAAWAAFFAQMPVIKTAIDASDGAYGALLLVASLAAVTAMWLAPFADRVAGRWALPCASVLIALGMLGAGAATEWLLFTLMMVVASIAAGVVDVLANVRIAEAEEASGRPLMNLNHAIYSFAYGAAAMATGAFRELHWTPVEIFALLCGVTIALAWIMVEPASKPRPVPAAAARASVSVARLLTVLGGFVVLVAFLVEASAEGWSALHLERTLGGDPSEGALGPAILGLTMGVGRLAGHFMSHHMPELRLMGIAALLSAFGLCVAGVAPSLMIAYLGFGLAGLGVSVIAPLALALIGRTVAPEARLDAISRASVMGYGAYFFGPPLMGFTSEAFGLRAGFILVACIMVVTALVLLPALGRSAAAHPVRDA</sequence>
<feature type="transmembrane region" description="Helical" evidence="5">
    <location>
        <begin position="49"/>
        <end position="68"/>
    </location>
</feature>
<evidence type="ECO:0000256" key="2">
    <source>
        <dbReference type="ARBA" id="ARBA00022692"/>
    </source>
</evidence>
<dbReference type="InterPro" id="IPR011701">
    <property type="entry name" value="MFS"/>
</dbReference>
<gene>
    <name evidence="7" type="ordered locus">RD1_3897</name>
</gene>
<dbReference type="InterPro" id="IPR036259">
    <property type="entry name" value="MFS_trans_sf"/>
</dbReference>
<dbReference type="SUPFAM" id="SSF103473">
    <property type="entry name" value="MFS general substrate transporter"/>
    <property type="match status" value="1"/>
</dbReference>
<dbReference type="RefSeq" id="WP_011569968.1">
    <property type="nucleotide sequence ID" value="NZ_FOOO01000010.1"/>
</dbReference>
<name>Q161I6_ROSDO</name>
<dbReference type="Proteomes" id="UP000007029">
    <property type="component" value="Chromosome"/>
</dbReference>
<dbReference type="HOGENOM" id="CLU_035309_0_1_5"/>
<dbReference type="GO" id="GO:0016020">
    <property type="term" value="C:membrane"/>
    <property type="evidence" value="ECO:0007669"/>
    <property type="project" value="UniProtKB-SubCell"/>
</dbReference>
<feature type="transmembrane region" description="Helical" evidence="5">
    <location>
        <begin position="204"/>
        <end position="226"/>
    </location>
</feature>
<feature type="transmembrane region" description="Helical" evidence="5">
    <location>
        <begin position="75"/>
        <end position="94"/>
    </location>
</feature>
<dbReference type="Gene3D" id="1.20.1250.20">
    <property type="entry name" value="MFS general substrate transporter like domains"/>
    <property type="match status" value="1"/>
</dbReference>
<dbReference type="STRING" id="375451.RD1_3897"/>
<evidence type="ECO:0000313" key="8">
    <source>
        <dbReference type="Proteomes" id="UP000007029"/>
    </source>
</evidence>
<organism evidence="7 8">
    <name type="scientific">Roseobacter denitrificans (strain ATCC 33942 / OCh 114)</name>
    <name type="common">Erythrobacter sp. (strain OCh 114)</name>
    <name type="synonym">Roseobacter denitrificans</name>
    <dbReference type="NCBI Taxonomy" id="375451"/>
    <lineage>
        <taxon>Bacteria</taxon>
        <taxon>Pseudomonadati</taxon>
        <taxon>Pseudomonadota</taxon>
        <taxon>Alphaproteobacteria</taxon>
        <taxon>Rhodobacterales</taxon>
        <taxon>Roseobacteraceae</taxon>
        <taxon>Roseobacter</taxon>
    </lineage>
</organism>
<feature type="transmembrane region" description="Helical" evidence="5">
    <location>
        <begin position="246"/>
        <end position="263"/>
    </location>
</feature>
<feature type="transmembrane region" description="Helical" evidence="5">
    <location>
        <begin position="165"/>
        <end position="184"/>
    </location>
</feature>
<dbReference type="AlphaFoldDB" id="Q161I6"/>
<keyword evidence="4 5" id="KW-0472">Membrane</keyword>
<dbReference type="GO" id="GO:0022857">
    <property type="term" value="F:transmembrane transporter activity"/>
    <property type="evidence" value="ECO:0007669"/>
    <property type="project" value="InterPro"/>
</dbReference>
<evidence type="ECO:0000256" key="5">
    <source>
        <dbReference type="SAM" id="Phobius"/>
    </source>
</evidence>
<feature type="transmembrane region" description="Helical" evidence="5">
    <location>
        <begin position="299"/>
        <end position="321"/>
    </location>
</feature>
<evidence type="ECO:0000256" key="4">
    <source>
        <dbReference type="ARBA" id="ARBA00023136"/>
    </source>
</evidence>
<evidence type="ECO:0000256" key="3">
    <source>
        <dbReference type="ARBA" id="ARBA00022989"/>
    </source>
</evidence>
<proteinExistence type="predicted"/>
<feature type="transmembrane region" description="Helical" evidence="5">
    <location>
        <begin position="100"/>
        <end position="121"/>
    </location>
</feature>
<keyword evidence="3 5" id="KW-1133">Transmembrane helix</keyword>
<feature type="transmembrane region" description="Helical" evidence="5">
    <location>
        <begin position="364"/>
        <end position="383"/>
    </location>
</feature>
<dbReference type="InterPro" id="IPR020846">
    <property type="entry name" value="MFS_dom"/>
</dbReference>
<feature type="transmembrane region" description="Helical" evidence="5">
    <location>
        <begin position="142"/>
        <end position="159"/>
    </location>
</feature>
<evidence type="ECO:0000256" key="1">
    <source>
        <dbReference type="ARBA" id="ARBA00004141"/>
    </source>
</evidence>
<feature type="transmembrane region" description="Helical" evidence="5">
    <location>
        <begin position="275"/>
        <end position="293"/>
    </location>
</feature>
<dbReference type="KEGG" id="rde:RD1_3897"/>
<comment type="subcellular location">
    <subcellularLocation>
        <location evidence="1">Membrane</location>
        <topology evidence="1">Multi-pass membrane protein</topology>
    </subcellularLocation>
</comment>
<dbReference type="PROSITE" id="PS50850">
    <property type="entry name" value="MFS"/>
    <property type="match status" value="1"/>
</dbReference>
<dbReference type="PANTHER" id="PTHR23514">
    <property type="entry name" value="BYPASS OF STOP CODON PROTEIN 6"/>
    <property type="match status" value="1"/>
</dbReference>
<protein>
    <submittedName>
        <fullName evidence="7">Integral membrane transport protein, putative</fullName>
    </submittedName>
</protein>
<dbReference type="InterPro" id="IPR051788">
    <property type="entry name" value="MFS_Transporter"/>
</dbReference>
<reference evidence="7 8" key="1">
    <citation type="journal article" date="2007" name="J. Bacteriol.">
        <title>The complete genome sequence of Roseobacter denitrificans reveals a mixotrophic rather than photosynthetic metabolism.</title>
        <authorList>
            <person name="Swingley W.D."/>
            <person name="Sadekar S."/>
            <person name="Mastrian S.D."/>
            <person name="Matthies H.J."/>
            <person name="Hao J."/>
            <person name="Ramos H."/>
            <person name="Acharya C.R."/>
            <person name="Conrad A.L."/>
            <person name="Taylor H.L."/>
            <person name="Dejesa L.C."/>
            <person name="Shah M.K."/>
            <person name="O'huallachain M.E."/>
            <person name="Lince M.T."/>
            <person name="Blankenship R.E."/>
            <person name="Beatty J.T."/>
            <person name="Touchman J.W."/>
        </authorList>
    </citation>
    <scope>NUCLEOTIDE SEQUENCE [LARGE SCALE GENOMIC DNA]</scope>
    <source>
        <strain evidence="8">ATCC 33942 / OCh 114</strain>
    </source>
</reference>
<evidence type="ECO:0000259" key="6">
    <source>
        <dbReference type="PROSITE" id="PS50850"/>
    </source>
</evidence>